<organism evidence="2 3">
    <name type="scientific">Bipolaris oryzae ATCC 44560</name>
    <dbReference type="NCBI Taxonomy" id="930090"/>
    <lineage>
        <taxon>Eukaryota</taxon>
        <taxon>Fungi</taxon>
        <taxon>Dikarya</taxon>
        <taxon>Ascomycota</taxon>
        <taxon>Pezizomycotina</taxon>
        <taxon>Dothideomycetes</taxon>
        <taxon>Pleosporomycetidae</taxon>
        <taxon>Pleosporales</taxon>
        <taxon>Pleosporineae</taxon>
        <taxon>Pleosporaceae</taxon>
        <taxon>Bipolaris</taxon>
    </lineage>
</organism>
<reference evidence="2 3" key="1">
    <citation type="journal article" date="2013" name="PLoS Genet.">
        <title>Comparative genome structure, secondary metabolite, and effector coding capacity across Cochliobolus pathogens.</title>
        <authorList>
            <person name="Condon B.J."/>
            <person name="Leng Y."/>
            <person name="Wu D."/>
            <person name="Bushley K.E."/>
            <person name="Ohm R.A."/>
            <person name="Otillar R."/>
            <person name="Martin J."/>
            <person name="Schackwitz W."/>
            <person name="Grimwood J."/>
            <person name="MohdZainudin N."/>
            <person name="Xue C."/>
            <person name="Wang R."/>
            <person name="Manning V.A."/>
            <person name="Dhillon B."/>
            <person name="Tu Z.J."/>
            <person name="Steffenson B.J."/>
            <person name="Salamov A."/>
            <person name="Sun H."/>
            <person name="Lowry S."/>
            <person name="LaButti K."/>
            <person name="Han J."/>
            <person name="Copeland A."/>
            <person name="Lindquist E."/>
            <person name="Barry K."/>
            <person name="Schmutz J."/>
            <person name="Baker S.E."/>
            <person name="Ciuffetti L.M."/>
            <person name="Grigoriev I.V."/>
            <person name="Zhong S."/>
            <person name="Turgeon B.G."/>
        </authorList>
    </citation>
    <scope>NUCLEOTIDE SEQUENCE [LARGE SCALE GENOMIC DNA]</scope>
    <source>
        <strain evidence="2 3">ATCC 44560</strain>
    </source>
</reference>
<keyword evidence="3" id="KW-1185">Reference proteome</keyword>
<dbReference type="KEGG" id="bor:COCMIDRAFT_24648"/>
<feature type="compositionally biased region" description="Gly residues" evidence="1">
    <location>
        <begin position="156"/>
        <end position="172"/>
    </location>
</feature>
<dbReference type="RefSeq" id="XP_007685988.1">
    <property type="nucleotide sequence ID" value="XM_007687798.1"/>
</dbReference>
<accession>W6Z6W9</accession>
<feature type="compositionally biased region" description="Basic and acidic residues" evidence="1">
    <location>
        <begin position="139"/>
        <end position="155"/>
    </location>
</feature>
<sequence length="172" mass="17789">MLNEDGSWKTRLLCLGERSSGQVGRIAGYLLVCKREQTWRLESEVEGSGGSSSGGDDAEGSLFVVDGGESGGAWIGVEGGSVGVERCVGVRGGMRGGMRSEGFGATRWRGAVQVVVDGGRRRDGSGGPSVQQVCNGCRGSEKRRDGAAQARERGRGVGGGPRPEGGQRGWSS</sequence>
<dbReference type="Proteomes" id="UP000054032">
    <property type="component" value="Unassembled WGS sequence"/>
</dbReference>
<dbReference type="AlphaFoldDB" id="W6Z6W9"/>
<name>W6Z6W9_COCMI</name>
<evidence type="ECO:0000313" key="2">
    <source>
        <dbReference type="EMBL" id="EUC47487.1"/>
    </source>
</evidence>
<feature type="region of interest" description="Disordered" evidence="1">
    <location>
        <begin position="119"/>
        <end position="172"/>
    </location>
</feature>
<feature type="region of interest" description="Disordered" evidence="1">
    <location>
        <begin position="44"/>
        <end position="63"/>
    </location>
</feature>
<dbReference type="HOGENOM" id="CLU_1554985_0_0_1"/>
<dbReference type="EMBL" id="KI963952">
    <property type="protein sequence ID" value="EUC47487.1"/>
    <property type="molecule type" value="Genomic_DNA"/>
</dbReference>
<dbReference type="GeneID" id="19120620"/>
<evidence type="ECO:0000256" key="1">
    <source>
        <dbReference type="SAM" id="MobiDB-lite"/>
    </source>
</evidence>
<gene>
    <name evidence="2" type="ORF">COCMIDRAFT_24648</name>
</gene>
<proteinExistence type="predicted"/>
<evidence type="ECO:0000313" key="3">
    <source>
        <dbReference type="Proteomes" id="UP000054032"/>
    </source>
</evidence>
<protein>
    <submittedName>
        <fullName evidence="2">Uncharacterized protein</fullName>
    </submittedName>
</protein>